<evidence type="ECO:0000313" key="2">
    <source>
        <dbReference type="EMBL" id="AQZ62571.1"/>
    </source>
</evidence>
<protein>
    <submittedName>
        <fullName evidence="2">Uncharacterized protein</fullName>
    </submittedName>
</protein>
<evidence type="ECO:0000313" key="3">
    <source>
        <dbReference type="Proteomes" id="UP000190797"/>
    </source>
</evidence>
<feature type="compositionally biased region" description="Basic and acidic residues" evidence="1">
    <location>
        <begin position="13"/>
        <end position="25"/>
    </location>
</feature>
<dbReference type="KEGG" id="noa:BKM31_14875"/>
<proteinExistence type="predicted"/>
<dbReference type="Proteomes" id="UP000190797">
    <property type="component" value="Chromosome"/>
</dbReference>
<name>A0A1U9ZX88_9ACTN</name>
<feature type="region of interest" description="Disordered" evidence="1">
    <location>
        <begin position="101"/>
        <end position="136"/>
    </location>
</feature>
<feature type="region of interest" description="Disordered" evidence="1">
    <location>
        <begin position="1"/>
        <end position="35"/>
    </location>
</feature>
<reference evidence="3" key="1">
    <citation type="journal article" date="2017" name="Med. Chem. Commun.">
        <title>Nonomuraea sp. ATCC 55076 harbours the largest actinomycete chromosome to date and the kistamicin biosynthetic gene cluster.</title>
        <authorList>
            <person name="Nazari B."/>
            <person name="Forneris C.C."/>
            <person name="Gibson M.I."/>
            <person name="Moon K."/>
            <person name="Schramma K.R."/>
            <person name="Seyedsayamdost M.R."/>
        </authorList>
    </citation>
    <scope>NUCLEOTIDE SEQUENCE [LARGE SCALE GENOMIC DNA]</scope>
    <source>
        <strain evidence="3">ATCC 55076</strain>
    </source>
</reference>
<sequence length="136" mass="14614">MTVLDGGEGGRGVGERVDGGDHGCEDSVEGQPGGPFQVLAVEATLDETPTEIEHRHVTYGDAGAGIPGQRRDRPQRASLLDRYATVRPFIDMLSAVIPWGRDRGRHRGPFRAARPAEGDRGPQAGRRAHPGGSRVW</sequence>
<organism evidence="2 3">
    <name type="scientific">[Actinomadura] parvosata subsp. kistnae</name>
    <dbReference type="NCBI Taxonomy" id="1909395"/>
    <lineage>
        <taxon>Bacteria</taxon>
        <taxon>Bacillati</taxon>
        <taxon>Actinomycetota</taxon>
        <taxon>Actinomycetes</taxon>
        <taxon>Streptosporangiales</taxon>
        <taxon>Streptosporangiaceae</taxon>
        <taxon>Nonomuraea</taxon>
    </lineage>
</organism>
<dbReference type="EMBL" id="CP017717">
    <property type="protein sequence ID" value="AQZ62571.1"/>
    <property type="molecule type" value="Genomic_DNA"/>
</dbReference>
<gene>
    <name evidence="2" type="ORF">BKM31_14875</name>
</gene>
<feature type="compositionally biased region" description="Gly residues" evidence="1">
    <location>
        <begin position="1"/>
        <end position="12"/>
    </location>
</feature>
<dbReference type="STRING" id="1909395.BKM31_14875"/>
<keyword evidence="3" id="KW-1185">Reference proteome</keyword>
<accession>A0A1U9ZX88</accession>
<dbReference type="AlphaFoldDB" id="A0A1U9ZX88"/>
<evidence type="ECO:0000256" key="1">
    <source>
        <dbReference type="SAM" id="MobiDB-lite"/>
    </source>
</evidence>